<name>A0A5J5ANS5_9ASTE</name>
<accession>A0A5J5ANS5</accession>
<organism evidence="2 3">
    <name type="scientific">Nyssa sinensis</name>
    <dbReference type="NCBI Taxonomy" id="561372"/>
    <lineage>
        <taxon>Eukaryota</taxon>
        <taxon>Viridiplantae</taxon>
        <taxon>Streptophyta</taxon>
        <taxon>Embryophyta</taxon>
        <taxon>Tracheophyta</taxon>
        <taxon>Spermatophyta</taxon>
        <taxon>Magnoliopsida</taxon>
        <taxon>eudicotyledons</taxon>
        <taxon>Gunneridae</taxon>
        <taxon>Pentapetalae</taxon>
        <taxon>asterids</taxon>
        <taxon>Cornales</taxon>
        <taxon>Nyssaceae</taxon>
        <taxon>Nyssa</taxon>
    </lineage>
</organism>
<feature type="compositionally biased region" description="Basic and acidic residues" evidence="1">
    <location>
        <begin position="40"/>
        <end position="51"/>
    </location>
</feature>
<dbReference type="EMBL" id="CM018042">
    <property type="protein sequence ID" value="KAA8532320.1"/>
    <property type="molecule type" value="Genomic_DNA"/>
</dbReference>
<protein>
    <submittedName>
        <fullName evidence="2">Uncharacterized protein</fullName>
    </submittedName>
</protein>
<reference evidence="2 3" key="1">
    <citation type="submission" date="2019-09" db="EMBL/GenBank/DDBJ databases">
        <title>A chromosome-level genome assembly of the Chinese tupelo Nyssa sinensis.</title>
        <authorList>
            <person name="Yang X."/>
            <person name="Kang M."/>
            <person name="Yang Y."/>
            <person name="Xiong H."/>
            <person name="Wang M."/>
            <person name="Zhang Z."/>
            <person name="Wang Z."/>
            <person name="Wu H."/>
            <person name="Ma T."/>
            <person name="Liu J."/>
            <person name="Xi Z."/>
        </authorList>
    </citation>
    <scope>NUCLEOTIDE SEQUENCE [LARGE SCALE GENOMIC DNA]</scope>
    <source>
        <strain evidence="2">J267</strain>
        <tissue evidence="2">Leaf</tissue>
    </source>
</reference>
<evidence type="ECO:0000313" key="3">
    <source>
        <dbReference type="Proteomes" id="UP000325577"/>
    </source>
</evidence>
<keyword evidence="3" id="KW-1185">Reference proteome</keyword>
<dbReference type="AlphaFoldDB" id="A0A5J5ANS5"/>
<dbReference type="Proteomes" id="UP000325577">
    <property type="component" value="Linkage Group LG19"/>
</dbReference>
<gene>
    <name evidence="2" type="ORF">F0562_032353</name>
</gene>
<proteinExistence type="predicted"/>
<sequence length="79" mass="8695">MNCLKRKSIPSTKAIGVQVPPKIILKTKRAQPPVKQKGIRIQEHSKSEMPKAKTSGMDGVSQSKGKEPLYPPPLLTIFC</sequence>
<feature type="region of interest" description="Disordered" evidence="1">
    <location>
        <begin position="28"/>
        <end position="72"/>
    </location>
</feature>
<evidence type="ECO:0000256" key="1">
    <source>
        <dbReference type="SAM" id="MobiDB-lite"/>
    </source>
</evidence>
<evidence type="ECO:0000313" key="2">
    <source>
        <dbReference type="EMBL" id="KAA8532320.1"/>
    </source>
</evidence>